<dbReference type="AlphaFoldDB" id="A0A223EHX8"/>
<dbReference type="SUPFAM" id="SSF56712">
    <property type="entry name" value="Prokaryotic type I DNA topoisomerase"/>
    <property type="match status" value="1"/>
</dbReference>
<dbReference type="OrthoDB" id="9803554at2"/>
<evidence type="ECO:0000256" key="2">
    <source>
        <dbReference type="ARBA" id="ARBA00009446"/>
    </source>
</evidence>
<dbReference type="GeneID" id="56473592"/>
<dbReference type="InterPro" id="IPR023405">
    <property type="entry name" value="Topo_IA_core_domain"/>
</dbReference>
<dbReference type="PROSITE" id="PS50880">
    <property type="entry name" value="TOPRIM"/>
    <property type="match status" value="1"/>
</dbReference>
<comment type="cofactor">
    <cofactor evidence="8">
        <name>Mg(2+)</name>
        <dbReference type="ChEBI" id="CHEBI:18420"/>
    </cofactor>
</comment>
<keyword evidence="4 8" id="KW-0460">Magnesium</keyword>
<feature type="site" description="Interaction with DNA" evidence="8">
    <location>
        <position position="168"/>
    </location>
</feature>
<proteinExistence type="inferred from homology"/>
<evidence type="ECO:0000259" key="9">
    <source>
        <dbReference type="PROSITE" id="PS50880"/>
    </source>
</evidence>
<evidence type="ECO:0000256" key="1">
    <source>
        <dbReference type="ARBA" id="ARBA00000213"/>
    </source>
</evidence>
<dbReference type="GO" id="GO:0000287">
    <property type="term" value="F:magnesium ion binding"/>
    <property type="evidence" value="ECO:0007669"/>
    <property type="project" value="UniProtKB-UniRule"/>
</dbReference>
<keyword evidence="3 8" id="KW-0479">Metal-binding</keyword>
<dbReference type="NCBIfam" id="TIGR01056">
    <property type="entry name" value="topB"/>
    <property type="match status" value="1"/>
</dbReference>
<evidence type="ECO:0000256" key="8">
    <source>
        <dbReference type="HAMAP-Rule" id="MF_00953"/>
    </source>
</evidence>
<dbReference type="GO" id="GO:0043597">
    <property type="term" value="C:cytoplasmic replication fork"/>
    <property type="evidence" value="ECO:0007669"/>
    <property type="project" value="TreeGrafter"/>
</dbReference>
<keyword evidence="5 8" id="KW-0799">Topoisomerase</keyword>
<feature type="site" description="Interaction with DNA" evidence="8">
    <location>
        <position position="176"/>
    </location>
</feature>
<evidence type="ECO:0000256" key="4">
    <source>
        <dbReference type="ARBA" id="ARBA00022842"/>
    </source>
</evidence>
<dbReference type="InterPro" id="IPR003602">
    <property type="entry name" value="Topo_IA_DNA-bd_dom"/>
</dbReference>
<evidence type="ECO:0000256" key="6">
    <source>
        <dbReference type="ARBA" id="ARBA00023125"/>
    </source>
</evidence>
<dbReference type="InterPro" id="IPR006171">
    <property type="entry name" value="TOPRIM_dom"/>
</dbReference>
<dbReference type="PRINTS" id="PR00417">
    <property type="entry name" value="PRTPISMRASEI"/>
</dbReference>
<comment type="catalytic activity">
    <reaction evidence="1 8">
        <text>ATP-independent breakage of single-stranded DNA, followed by passage and rejoining.</text>
        <dbReference type="EC" id="5.6.2.1"/>
    </reaction>
</comment>
<protein>
    <recommendedName>
        <fullName evidence="8">DNA topoisomerase 3</fullName>
        <ecNumber evidence="8">5.6.2.1</ecNumber>
    </recommendedName>
    <alternativeName>
        <fullName evidence="8">DNA topoisomerase III</fullName>
    </alternativeName>
</protein>
<dbReference type="Gene3D" id="1.10.460.10">
    <property type="entry name" value="Topoisomerase I, domain 2"/>
    <property type="match status" value="1"/>
</dbReference>
<dbReference type="Pfam" id="PF01751">
    <property type="entry name" value="Toprim"/>
    <property type="match status" value="1"/>
</dbReference>
<dbReference type="InterPro" id="IPR013825">
    <property type="entry name" value="Topo_IA_cen_sub2"/>
</dbReference>
<dbReference type="InterPro" id="IPR013826">
    <property type="entry name" value="Topo_IA_cen_sub3"/>
</dbReference>
<dbReference type="Gene3D" id="2.70.20.10">
    <property type="entry name" value="Topoisomerase I, domain 3"/>
    <property type="match status" value="1"/>
</dbReference>
<dbReference type="InterPro" id="IPR000380">
    <property type="entry name" value="Topo_IA"/>
</dbReference>
<dbReference type="InterPro" id="IPR023406">
    <property type="entry name" value="Topo_IA_AS"/>
</dbReference>
<gene>
    <name evidence="8" type="primary">topB</name>
    <name evidence="11" type="ORF">BS1321_12610</name>
</gene>
<dbReference type="SMART" id="SM00436">
    <property type="entry name" value="TOP1Bc"/>
    <property type="match status" value="1"/>
</dbReference>
<evidence type="ECO:0000256" key="7">
    <source>
        <dbReference type="ARBA" id="ARBA00023235"/>
    </source>
</evidence>
<dbReference type="PROSITE" id="PS00396">
    <property type="entry name" value="TOPO_IA_1"/>
    <property type="match status" value="1"/>
</dbReference>
<organism evidence="11 12">
    <name type="scientific">Peribacillus simplex NBRC 15720 = DSM 1321</name>
    <dbReference type="NCBI Taxonomy" id="1349754"/>
    <lineage>
        <taxon>Bacteria</taxon>
        <taxon>Bacillati</taxon>
        <taxon>Bacillota</taxon>
        <taxon>Bacilli</taxon>
        <taxon>Bacillales</taxon>
        <taxon>Bacillaceae</taxon>
        <taxon>Peribacillus</taxon>
    </lineage>
</organism>
<dbReference type="Proteomes" id="UP000214618">
    <property type="component" value="Chromosome"/>
</dbReference>
<dbReference type="NCBIfam" id="NF005829">
    <property type="entry name" value="PRK07726.1"/>
    <property type="match status" value="1"/>
</dbReference>
<dbReference type="GO" id="GO:0006281">
    <property type="term" value="P:DNA repair"/>
    <property type="evidence" value="ECO:0007669"/>
    <property type="project" value="TreeGrafter"/>
</dbReference>
<dbReference type="CDD" id="cd00186">
    <property type="entry name" value="TOP1Ac"/>
    <property type="match status" value="1"/>
</dbReference>
<evidence type="ECO:0000313" key="11">
    <source>
        <dbReference type="EMBL" id="ASS94685.1"/>
    </source>
</evidence>
<dbReference type="PROSITE" id="PS52039">
    <property type="entry name" value="TOPO_IA_2"/>
    <property type="match status" value="1"/>
</dbReference>
<dbReference type="EMBL" id="CP017704">
    <property type="protein sequence ID" value="ASS94685.1"/>
    <property type="molecule type" value="Genomic_DNA"/>
</dbReference>
<dbReference type="CDD" id="cd03362">
    <property type="entry name" value="TOPRIM_TopoIA_TopoIII"/>
    <property type="match status" value="1"/>
</dbReference>
<comment type="function">
    <text evidence="8">Releases the supercoiling and torsional tension of DNA, which is introduced during the DNA replication and transcription, by transiently cleaving and rejoining one strand of the DNA duplex. Introduces a single-strand break via transesterification at a target site in duplex DNA. The scissile phosphodiester is attacked by the catalytic tyrosine of the enzyme, resulting in the formation of a DNA-(5'-phosphotyrosyl)-enzyme intermediate and the expulsion of a 3'-OH DNA strand. The free DNA strand then undergoes passage around the unbroken strand, thus removing DNA supercoils. Finally, in the religation step, the DNA 3'-OH attacks the covalent intermediate to expel the active-site tyrosine and restore the DNA phosphodiester backbone.</text>
</comment>
<evidence type="ECO:0000256" key="5">
    <source>
        <dbReference type="ARBA" id="ARBA00023029"/>
    </source>
</evidence>
<name>A0A223EHX8_9BACI</name>
<comment type="caution">
    <text evidence="8">Lacks conserved residue(s) required for the propagation of feature annotation.</text>
</comment>
<dbReference type="GO" id="GO:0006310">
    <property type="term" value="P:DNA recombination"/>
    <property type="evidence" value="ECO:0007669"/>
    <property type="project" value="TreeGrafter"/>
</dbReference>
<dbReference type="RefSeq" id="WP_063234227.1">
    <property type="nucleotide sequence ID" value="NZ_BCVO01000014.1"/>
</dbReference>
<evidence type="ECO:0000256" key="3">
    <source>
        <dbReference type="ARBA" id="ARBA00022723"/>
    </source>
</evidence>
<dbReference type="SMART" id="SM00493">
    <property type="entry name" value="TOPRIM"/>
    <property type="match status" value="1"/>
</dbReference>
<feature type="domain" description="Topo IA-type catalytic" evidence="10">
    <location>
        <begin position="153"/>
        <end position="595"/>
    </location>
</feature>
<reference evidence="11 12" key="1">
    <citation type="submission" date="2016-10" db="EMBL/GenBank/DDBJ databases">
        <title>The whole genome sequencing and assembly of Bacillus simplex DSM 1321 strain.</title>
        <authorList>
            <person name="Park M.-K."/>
            <person name="Lee Y.-J."/>
            <person name="Yi H."/>
            <person name="Bahn Y.-S."/>
            <person name="Kim J.F."/>
            <person name="Lee D.-W."/>
        </authorList>
    </citation>
    <scope>NUCLEOTIDE SEQUENCE [LARGE SCALE GENOMIC DNA]</scope>
    <source>
        <strain evidence="11 12">DSM 1321</strain>
    </source>
</reference>
<feature type="site" description="Interaction with DNA" evidence="8">
    <location>
        <position position="61"/>
    </location>
</feature>
<feature type="site" description="Interaction with DNA" evidence="8">
    <location>
        <position position="313"/>
    </location>
</feature>
<dbReference type="GO" id="GO:0003677">
    <property type="term" value="F:DNA binding"/>
    <property type="evidence" value="ECO:0007669"/>
    <property type="project" value="UniProtKB-KW"/>
</dbReference>
<dbReference type="PANTHER" id="PTHR11390">
    <property type="entry name" value="PROKARYOTIC DNA TOPOISOMERASE"/>
    <property type="match status" value="1"/>
</dbReference>
<dbReference type="InterPro" id="IPR005738">
    <property type="entry name" value="TopoIII"/>
</dbReference>
<dbReference type="HAMAP" id="MF_00953">
    <property type="entry name" value="Topoisom_3_prok"/>
    <property type="match status" value="1"/>
</dbReference>
<comment type="similarity">
    <text evidence="2 8">Belongs to the type IA topoisomerase family.</text>
</comment>
<dbReference type="InterPro" id="IPR013497">
    <property type="entry name" value="Topo_IA_cen"/>
</dbReference>
<dbReference type="Gene3D" id="1.10.290.10">
    <property type="entry name" value="Topoisomerase I, domain 4"/>
    <property type="match status" value="1"/>
</dbReference>
<feature type="domain" description="Toprim" evidence="9">
    <location>
        <begin position="3"/>
        <end position="136"/>
    </location>
</feature>
<dbReference type="GO" id="GO:0003917">
    <property type="term" value="F:DNA topoisomerase type I (single strand cut, ATP-independent) activity"/>
    <property type="evidence" value="ECO:0007669"/>
    <property type="project" value="UniProtKB-UniRule"/>
</dbReference>
<dbReference type="EC" id="5.6.2.1" evidence="8"/>
<dbReference type="Gene3D" id="3.40.50.140">
    <property type="match status" value="1"/>
</dbReference>
<feature type="region of interest" description="Interaction with DNA" evidence="8">
    <location>
        <begin position="187"/>
        <end position="192"/>
    </location>
</feature>
<keyword evidence="7 8" id="KW-0413">Isomerase</keyword>
<feature type="binding site" evidence="8">
    <location>
        <position position="9"/>
    </location>
    <ligand>
        <name>Mg(2+)</name>
        <dbReference type="ChEBI" id="CHEBI:18420"/>
        <note>catalytic</note>
    </ligand>
</feature>
<accession>A0A223EHX8</accession>
<evidence type="ECO:0000259" key="10">
    <source>
        <dbReference type="PROSITE" id="PS52039"/>
    </source>
</evidence>
<sequence length="730" mass="81956">MSKTVVLAEKPSVGRDIAKVLNCGKKGNGFFEGEQYIVTWALGHLVTHADPESYDEKYKTWRLEDLPMLPTTLKLVVIKQSGKQFQSVKTQLNRNDVKDVIIATDAGREGELVARWILEKANVKKPIKRLWISSVTDKAIKDGFKKLKDGKEYENLFASAVARAEADWIVGMNATRALTTKHNAQLSCGRVQTPTLAMIAKKEEEIKQFQPKKYYGVSATAESNLRLIWQDAQSKDIRTFDKTKAEKVLAAVKGKKAEVVEVNKAHKKSFAPSLYDLTELQRDANKKFGYSAKETLSIMQRLYESHKVLTYPRTDSRFLSTDLVDTLKERLQAVSIKPYAQYASRILRSPIKANKSFVDDSKVTDHHAIIPTEQTPLPGKLSDKESKIYDLVVKRFLAVLMPPFEYEQTTITAKMGQETFMAKGKVVLKSGWKEVYDHQFDEEEAKDGLAEQLLPNVQKGDSLTISAVKQTEGETKPPEPFNEGSLLSAMENPARFMAGESKELIKTLGETGGIGTVATRADVIEKLFNSFLIEKRGKGLHVTSKGKQLLQLAPEDLRSPALTAQWEQKLTAIAIGKLPKQAFIGDMRAYAKNIVHEIKNSDQKFKHDNVSGTKCPDCGKLMLEVNSKKGKMLVCQDRECGHKKGVSRVTNARCPQCHKKMEMRGQGEAQTFTCKCGFHEKLSSYNKRRGQNKNQKVSKNEVSNYMKKQNKEEPINTALADALAKLKFDK</sequence>
<dbReference type="Pfam" id="PF01131">
    <property type="entry name" value="Topoisom_bac"/>
    <property type="match status" value="1"/>
</dbReference>
<dbReference type="GO" id="GO:0006265">
    <property type="term" value="P:DNA topological change"/>
    <property type="evidence" value="ECO:0007669"/>
    <property type="project" value="UniProtKB-UniRule"/>
</dbReference>
<dbReference type="PANTHER" id="PTHR11390:SF21">
    <property type="entry name" value="DNA TOPOISOMERASE 3-ALPHA"/>
    <property type="match status" value="1"/>
</dbReference>
<dbReference type="InterPro" id="IPR034144">
    <property type="entry name" value="TOPRIM_TopoIII"/>
</dbReference>
<dbReference type="SMART" id="SM00437">
    <property type="entry name" value="TOP1Ac"/>
    <property type="match status" value="1"/>
</dbReference>
<feature type="active site" description="O-(5'-phospho-DNA)-tyrosine intermediate" evidence="8">
    <location>
        <position position="311"/>
    </location>
</feature>
<keyword evidence="6 8" id="KW-0238">DNA-binding</keyword>
<dbReference type="InterPro" id="IPR013824">
    <property type="entry name" value="Topo_IA_cen_sub1"/>
</dbReference>
<evidence type="ECO:0000313" key="12">
    <source>
        <dbReference type="Proteomes" id="UP000214618"/>
    </source>
</evidence>
<dbReference type="InterPro" id="IPR003601">
    <property type="entry name" value="Topo_IA_2"/>
</dbReference>
<feature type="binding site" evidence="8">
    <location>
        <position position="105"/>
    </location>
    <ligand>
        <name>Mg(2+)</name>
        <dbReference type="ChEBI" id="CHEBI:18420"/>
        <note>catalytic</note>
    </ligand>
</feature>